<dbReference type="EMBL" id="AWUE01017691">
    <property type="protein sequence ID" value="OMO85579.1"/>
    <property type="molecule type" value="Genomic_DNA"/>
</dbReference>
<protein>
    <submittedName>
        <fullName evidence="2">Uncharacterized protein</fullName>
    </submittedName>
</protein>
<feature type="region of interest" description="Disordered" evidence="1">
    <location>
        <begin position="1"/>
        <end position="52"/>
    </location>
</feature>
<name>A0A1R3ISL5_9ROSI</name>
<keyword evidence="3" id="KW-1185">Reference proteome</keyword>
<feature type="compositionally biased region" description="Polar residues" evidence="1">
    <location>
        <begin position="1"/>
        <end position="26"/>
    </location>
</feature>
<evidence type="ECO:0000256" key="1">
    <source>
        <dbReference type="SAM" id="MobiDB-lite"/>
    </source>
</evidence>
<sequence length="71" mass="7247">MGGNDSSTPVGSSQSAMGVGDSSTPIESPVESPIQDESQSPASTGGLVSEGETLVGNKRLKSVVWQHFKKA</sequence>
<accession>A0A1R3ISL5</accession>
<comment type="caution">
    <text evidence="2">The sequence shown here is derived from an EMBL/GenBank/DDBJ whole genome shotgun (WGS) entry which is preliminary data.</text>
</comment>
<gene>
    <name evidence="2" type="ORF">COLO4_21554</name>
</gene>
<evidence type="ECO:0000313" key="3">
    <source>
        <dbReference type="Proteomes" id="UP000187203"/>
    </source>
</evidence>
<evidence type="ECO:0000313" key="2">
    <source>
        <dbReference type="EMBL" id="OMO85579.1"/>
    </source>
</evidence>
<proteinExistence type="predicted"/>
<reference evidence="3" key="1">
    <citation type="submission" date="2013-09" db="EMBL/GenBank/DDBJ databases">
        <title>Corchorus olitorius genome sequencing.</title>
        <authorList>
            <person name="Alam M."/>
            <person name="Haque M.S."/>
            <person name="Islam M.S."/>
            <person name="Emdad E.M."/>
            <person name="Islam M.M."/>
            <person name="Ahmed B."/>
            <person name="Halim A."/>
            <person name="Hossen Q.M.M."/>
            <person name="Hossain M.Z."/>
            <person name="Ahmed R."/>
            <person name="Khan M.M."/>
            <person name="Islam R."/>
            <person name="Rashid M.M."/>
            <person name="Khan S.A."/>
            <person name="Rahman M.S."/>
            <person name="Alam M."/>
            <person name="Yahiya A.S."/>
            <person name="Khan M.S."/>
            <person name="Azam M.S."/>
            <person name="Haque T."/>
            <person name="Lashkar M.Z.H."/>
            <person name="Akhand A.I."/>
            <person name="Morshed G."/>
            <person name="Roy S."/>
            <person name="Uddin K.S."/>
            <person name="Rabeya T."/>
            <person name="Hossain A.S."/>
            <person name="Chowdhury A."/>
            <person name="Snigdha A.R."/>
            <person name="Mortoza M.S."/>
            <person name="Matin S.A."/>
            <person name="Hoque S.M.E."/>
            <person name="Islam M.K."/>
            <person name="Roy D.K."/>
            <person name="Haider R."/>
            <person name="Moosa M.M."/>
            <person name="Elias S.M."/>
            <person name="Hasan A.M."/>
            <person name="Jahan S."/>
            <person name="Shafiuddin M."/>
            <person name="Mahmood N."/>
            <person name="Shommy N.S."/>
        </authorList>
    </citation>
    <scope>NUCLEOTIDE SEQUENCE [LARGE SCALE GENOMIC DNA]</scope>
    <source>
        <strain evidence="3">cv. O-4</strain>
    </source>
</reference>
<organism evidence="2 3">
    <name type="scientific">Corchorus olitorius</name>
    <dbReference type="NCBI Taxonomy" id="93759"/>
    <lineage>
        <taxon>Eukaryota</taxon>
        <taxon>Viridiplantae</taxon>
        <taxon>Streptophyta</taxon>
        <taxon>Embryophyta</taxon>
        <taxon>Tracheophyta</taxon>
        <taxon>Spermatophyta</taxon>
        <taxon>Magnoliopsida</taxon>
        <taxon>eudicotyledons</taxon>
        <taxon>Gunneridae</taxon>
        <taxon>Pentapetalae</taxon>
        <taxon>rosids</taxon>
        <taxon>malvids</taxon>
        <taxon>Malvales</taxon>
        <taxon>Malvaceae</taxon>
        <taxon>Grewioideae</taxon>
        <taxon>Apeibeae</taxon>
        <taxon>Corchorus</taxon>
    </lineage>
</organism>
<dbReference type="Proteomes" id="UP000187203">
    <property type="component" value="Unassembled WGS sequence"/>
</dbReference>
<dbReference type="AlphaFoldDB" id="A0A1R3ISL5"/>